<organism evidence="2 3">
    <name type="scientific">Hebeloma cylindrosporum</name>
    <dbReference type="NCBI Taxonomy" id="76867"/>
    <lineage>
        <taxon>Eukaryota</taxon>
        <taxon>Fungi</taxon>
        <taxon>Dikarya</taxon>
        <taxon>Basidiomycota</taxon>
        <taxon>Agaricomycotina</taxon>
        <taxon>Agaricomycetes</taxon>
        <taxon>Agaricomycetidae</taxon>
        <taxon>Agaricales</taxon>
        <taxon>Agaricineae</taxon>
        <taxon>Hymenogastraceae</taxon>
        <taxon>Hebeloma</taxon>
    </lineage>
</organism>
<reference evidence="3" key="2">
    <citation type="submission" date="2015-01" db="EMBL/GenBank/DDBJ databases">
        <title>Evolutionary Origins and Diversification of the Mycorrhizal Mutualists.</title>
        <authorList>
            <consortium name="DOE Joint Genome Institute"/>
            <consortium name="Mycorrhizal Genomics Consortium"/>
            <person name="Kohler A."/>
            <person name="Kuo A."/>
            <person name="Nagy L.G."/>
            <person name="Floudas D."/>
            <person name="Copeland A."/>
            <person name="Barry K.W."/>
            <person name="Cichocki N."/>
            <person name="Veneault-Fourrey C."/>
            <person name="LaButti K."/>
            <person name="Lindquist E.A."/>
            <person name="Lipzen A."/>
            <person name="Lundell T."/>
            <person name="Morin E."/>
            <person name="Murat C."/>
            <person name="Riley R."/>
            <person name="Ohm R."/>
            <person name="Sun H."/>
            <person name="Tunlid A."/>
            <person name="Henrissat B."/>
            <person name="Grigoriev I.V."/>
            <person name="Hibbett D.S."/>
            <person name="Martin F."/>
        </authorList>
    </citation>
    <scope>NUCLEOTIDE SEQUENCE [LARGE SCALE GENOMIC DNA]</scope>
    <source>
        <strain evidence="3">h7</strain>
    </source>
</reference>
<dbReference type="OrthoDB" id="5595695at2759"/>
<reference evidence="2 3" key="1">
    <citation type="submission" date="2014-04" db="EMBL/GenBank/DDBJ databases">
        <authorList>
            <consortium name="DOE Joint Genome Institute"/>
            <person name="Kuo A."/>
            <person name="Gay G."/>
            <person name="Dore J."/>
            <person name="Kohler A."/>
            <person name="Nagy L.G."/>
            <person name="Floudas D."/>
            <person name="Copeland A."/>
            <person name="Barry K.W."/>
            <person name="Cichocki N."/>
            <person name="Veneault-Fourrey C."/>
            <person name="LaButti K."/>
            <person name="Lindquist E.A."/>
            <person name="Lipzen A."/>
            <person name="Lundell T."/>
            <person name="Morin E."/>
            <person name="Murat C."/>
            <person name="Sun H."/>
            <person name="Tunlid A."/>
            <person name="Henrissat B."/>
            <person name="Grigoriev I.V."/>
            <person name="Hibbett D.S."/>
            <person name="Martin F."/>
            <person name="Nordberg H.P."/>
            <person name="Cantor M.N."/>
            <person name="Hua S.X."/>
        </authorList>
    </citation>
    <scope>NUCLEOTIDE SEQUENCE [LARGE SCALE GENOMIC DNA]</scope>
    <source>
        <strain evidence="3">h7</strain>
    </source>
</reference>
<dbReference type="STRING" id="686832.A0A0C2YLF9"/>
<proteinExistence type="predicted"/>
<protein>
    <recommendedName>
        <fullName evidence="1">F-box domain-containing protein</fullName>
    </recommendedName>
</protein>
<evidence type="ECO:0000313" key="2">
    <source>
        <dbReference type="EMBL" id="KIM41867.1"/>
    </source>
</evidence>
<sequence>MPIFIVNIPPEILQKIVLYATLGSPLGPPTELYNCLLTCRTFRDVLSPQNASELYSVVFARKFDARGPIYRLGPSVVREHAALEMRRRFSAIQIFKRRLLDHPDLTEALWIAYLMVEDSDTSQTNIKQLLHASLPSFLALYLRRRLYGGGAPEHGKWPTLTTESSLAIALSWTLASQRVMSYEEPDDCREMMNLLRPIAFAHFRYSISSIPEDQFDFGPSCELPVPSARPEFPIPVLPPQEINYIGSVKRKARIPSPVLFAALLFLARQDRLTPTTKIPAHIKYESREDASQAGYTGLTKADILHFYNHCRTRFADFPGIDIGVRSSSMATSPDVTLCQPSSYTLGTVSGQWQGSSTMLGHELYQSWISGEPVKEKDFDLGMRKPMYLTLEEHYCYDVNDVVPCDLSDNGLKNAWLPHDLQSVDTPLGMQFSDTSGTFQTTYQTFRPGQTLPHRASTQVMDVIITGKVCLGFVSASCLHL</sequence>
<feature type="domain" description="F-box" evidence="1">
    <location>
        <begin position="6"/>
        <end position="46"/>
    </location>
</feature>
<dbReference type="Pfam" id="PF12937">
    <property type="entry name" value="F-box-like"/>
    <property type="match status" value="1"/>
</dbReference>
<name>A0A0C2YLF9_HEBCY</name>
<evidence type="ECO:0000259" key="1">
    <source>
        <dbReference type="Pfam" id="PF12937"/>
    </source>
</evidence>
<gene>
    <name evidence="2" type="ORF">M413DRAFT_139546</name>
</gene>
<dbReference type="EMBL" id="KN831779">
    <property type="protein sequence ID" value="KIM41867.1"/>
    <property type="molecule type" value="Genomic_DNA"/>
</dbReference>
<dbReference type="HOGENOM" id="CLU_011151_0_1_1"/>
<accession>A0A0C2YLF9</accession>
<dbReference type="Proteomes" id="UP000053424">
    <property type="component" value="Unassembled WGS sequence"/>
</dbReference>
<evidence type="ECO:0000313" key="3">
    <source>
        <dbReference type="Proteomes" id="UP000053424"/>
    </source>
</evidence>
<keyword evidence="3" id="KW-1185">Reference proteome</keyword>
<dbReference type="InterPro" id="IPR001810">
    <property type="entry name" value="F-box_dom"/>
</dbReference>
<dbReference type="AlphaFoldDB" id="A0A0C2YLF9"/>